<evidence type="ECO:0000313" key="5">
    <source>
        <dbReference type="EMBL" id="AGX02508.1"/>
    </source>
</evidence>
<feature type="compositionally biased region" description="Basic and acidic residues" evidence="2">
    <location>
        <begin position="27"/>
        <end position="56"/>
    </location>
</feature>
<keyword evidence="6" id="KW-1185">Reference proteome</keyword>
<evidence type="ECO:0000313" key="6">
    <source>
        <dbReference type="Proteomes" id="UP000017805"/>
    </source>
</evidence>
<evidence type="ECO:0000256" key="2">
    <source>
        <dbReference type="SAM" id="MobiDB-lite"/>
    </source>
</evidence>
<dbReference type="InterPro" id="IPR036465">
    <property type="entry name" value="vWFA_dom_sf"/>
</dbReference>
<name>U5L5B2_9BACI</name>
<feature type="chain" id="PRO_5039045048" description="VWFA domain-containing protein" evidence="3">
    <location>
        <begin position="22"/>
        <end position="476"/>
    </location>
</feature>
<evidence type="ECO:0000256" key="1">
    <source>
        <dbReference type="SAM" id="Coils"/>
    </source>
</evidence>
<feature type="region of interest" description="Disordered" evidence="2">
    <location>
        <begin position="27"/>
        <end position="60"/>
    </location>
</feature>
<dbReference type="HOGENOM" id="CLU_037841_1_0_9"/>
<dbReference type="PROSITE" id="PS51257">
    <property type="entry name" value="PROKAR_LIPOPROTEIN"/>
    <property type="match status" value="1"/>
</dbReference>
<sequence>MKRKIHILARLLALLCIMVLAGCSGEDEKASGEKKNDPPQEEAREQETSSDEKIPEAADDIEGMVAQKHGKILEGKLEPEVEIADLWDAKKYTGFNEETLQPAAEKEMKAYFSEQKDLSGSQVYDYLVYQLGSGLYQSYYEELVSFEHGHEMPELPDGEDEIQQAKNQKSNIVILMDASGSMKADVSGGNKMMLAKETIKEFTSSLEDDASVSLMAYGHVGTGNDEDKAESCSRIDEVFPLGAYEKTAFNKSMDSFEASGWTPLAGAIDKARELLSAYNSTDYKNTLYIVSDGVETCDGDPVEAAQQLQGSNIEAKVNIIGFDVDDEGQKQLKEVAEAGGGTYATVRDKDELEDQVLKKWKPSLGQIFSQLGVPLHETVDQKERLLDISNPIRLISDREKDRIKSAVSFLESEELISPEAAEEAEELAETRHEIRDSHFKDLYEQKEEEAQKARDEINGKVEAWKDKWYEVLKDEN</sequence>
<dbReference type="InterPro" id="IPR051173">
    <property type="entry name" value="Ca_channel_alpha-2/delta"/>
</dbReference>
<dbReference type="AlphaFoldDB" id="U5L5B2"/>
<dbReference type="RefSeq" id="WP_022543313.1">
    <property type="nucleotide sequence ID" value="NC_022524.1"/>
</dbReference>
<dbReference type="KEGG" id="bif:N288_02720"/>
<dbReference type="PANTHER" id="PTHR10166:SF37">
    <property type="entry name" value="STOLID, ISOFORM H"/>
    <property type="match status" value="1"/>
</dbReference>
<feature type="domain" description="VWFA" evidence="4">
    <location>
        <begin position="171"/>
        <end position="360"/>
    </location>
</feature>
<proteinExistence type="predicted"/>
<dbReference type="OrthoDB" id="9783818at2"/>
<feature type="coiled-coil region" evidence="1">
    <location>
        <begin position="440"/>
        <end position="467"/>
    </location>
</feature>
<dbReference type="GO" id="GO:0005245">
    <property type="term" value="F:voltage-gated calcium channel activity"/>
    <property type="evidence" value="ECO:0007669"/>
    <property type="project" value="TreeGrafter"/>
</dbReference>
<dbReference type="Gene3D" id="3.40.50.410">
    <property type="entry name" value="von Willebrand factor, type A domain"/>
    <property type="match status" value="1"/>
</dbReference>
<dbReference type="PATRIC" id="fig|1367477.3.peg.487"/>
<dbReference type="PROSITE" id="PS50234">
    <property type="entry name" value="VWFA"/>
    <property type="match status" value="1"/>
</dbReference>
<dbReference type="EMBL" id="CP006643">
    <property type="protein sequence ID" value="AGX02508.1"/>
    <property type="molecule type" value="Genomic_DNA"/>
</dbReference>
<dbReference type="STRING" id="1367477.N288_02720"/>
<protein>
    <recommendedName>
        <fullName evidence="4">VWFA domain-containing protein</fullName>
    </recommendedName>
</protein>
<evidence type="ECO:0000256" key="3">
    <source>
        <dbReference type="SAM" id="SignalP"/>
    </source>
</evidence>
<dbReference type="GO" id="GO:0005891">
    <property type="term" value="C:voltage-gated calcium channel complex"/>
    <property type="evidence" value="ECO:0007669"/>
    <property type="project" value="TreeGrafter"/>
</dbReference>
<dbReference type="Proteomes" id="UP000017805">
    <property type="component" value="Chromosome"/>
</dbReference>
<dbReference type="PANTHER" id="PTHR10166">
    <property type="entry name" value="VOLTAGE-DEPENDENT CALCIUM CHANNEL SUBUNIT ALPHA-2/DELTA-RELATED"/>
    <property type="match status" value="1"/>
</dbReference>
<reference evidence="5 6" key="1">
    <citation type="submission" date="2013-07" db="EMBL/GenBank/DDBJ databases">
        <title>Complete genome sequence of Bacillus infantis NRRL B-14911 that has potential to induce cardiac disease by antigenic mimicry.</title>
        <authorList>
            <person name="Massilamany C."/>
            <person name="Smith T.P.L."/>
            <person name="Loy J.D."/>
            <person name="Barletta R."/>
            <person name="Reddy J."/>
        </authorList>
    </citation>
    <scope>NUCLEOTIDE SEQUENCE [LARGE SCALE GENOMIC DNA]</scope>
    <source>
        <strain evidence="5 6">NRRL B-14911</strain>
    </source>
</reference>
<accession>U5L5B2</accession>
<dbReference type="SUPFAM" id="SSF53300">
    <property type="entry name" value="vWA-like"/>
    <property type="match status" value="1"/>
</dbReference>
<keyword evidence="3" id="KW-0732">Signal</keyword>
<organism evidence="5 6">
    <name type="scientific">Bacillus infantis NRRL B-14911</name>
    <dbReference type="NCBI Taxonomy" id="1367477"/>
    <lineage>
        <taxon>Bacteria</taxon>
        <taxon>Bacillati</taxon>
        <taxon>Bacillota</taxon>
        <taxon>Bacilli</taxon>
        <taxon>Bacillales</taxon>
        <taxon>Bacillaceae</taxon>
        <taxon>Bacillus</taxon>
    </lineage>
</organism>
<gene>
    <name evidence="5" type="ORF">N288_02720</name>
</gene>
<keyword evidence="1" id="KW-0175">Coiled coil</keyword>
<feature type="signal peptide" evidence="3">
    <location>
        <begin position="1"/>
        <end position="21"/>
    </location>
</feature>
<evidence type="ECO:0000259" key="4">
    <source>
        <dbReference type="PROSITE" id="PS50234"/>
    </source>
</evidence>
<dbReference type="SMART" id="SM00327">
    <property type="entry name" value="VWA"/>
    <property type="match status" value="1"/>
</dbReference>
<dbReference type="Pfam" id="PF00092">
    <property type="entry name" value="VWA"/>
    <property type="match status" value="1"/>
</dbReference>
<dbReference type="InterPro" id="IPR002035">
    <property type="entry name" value="VWF_A"/>
</dbReference>